<evidence type="ECO:0000256" key="7">
    <source>
        <dbReference type="ARBA" id="ARBA00024197"/>
    </source>
</evidence>
<dbReference type="PANTHER" id="PTHR38035">
    <property type="entry name" value="UPF0070 PROTEIN YFGM"/>
    <property type="match status" value="1"/>
</dbReference>
<dbReference type="PIRSF" id="PIRSF006170">
    <property type="entry name" value="YfgM"/>
    <property type="match status" value="1"/>
</dbReference>
<dbReference type="InterPro" id="IPR011990">
    <property type="entry name" value="TPR-like_helical_dom_sf"/>
</dbReference>
<evidence type="ECO:0000256" key="3">
    <source>
        <dbReference type="ARBA" id="ARBA00022692"/>
    </source>
</evidence>
<comment type="caution">
    <text evidence="11">The sequence shown here is derived from an EMBL/GenBank/DDBJ whole genome shotgun (WGS) entry which is preliminary data.</text>
</comment>
<dbReference type="EMBL" id="FMUQ01000014">
    <property type="protein sequence ID" value="SCY18027.1"/>
    <property type="molecule type" value="Genomic_DNA"/>
</dbReference>
<feature type="transmembrane region" description="Helical" evidence="9">
    <location>
        <begin position="25"/>
        <end position="42"/>
    </location>
</feature>
<dbReference type="Proteomes" id="UP000199588">
    <property type="component" value="Unassembled WGS sequence"/>
</dbReference>
<accession>A0A1G5DTW4</accession>
<sequence>MAYTSLEEQEINEIKNFWKENGKTIIVSVIIAIAGVFGWRYWQSYQLSQHHQLSDQYQQVIYEFRQDPAAQKDNLAEFIAQNGKSGYAALALFEQAKTAVEKQDFSQAETALKQALNSAPDEIFASIAALRLANVQFQQKDFDGALVSLNLVKDTSWDSRKQILNGDILLAKGDKAGAKAAYQQAQKNASALEQQWLQVRLNNL</sequence>
<dbReference type="Pfam" id="PF09976">
    <property type="entry name" value="TPR_21"/>
    <property type="match status" value="1"/>
</dbReference>
<evidence type="ECO:0000256" key="6">
    <source>
        <dbReference type="ARBA" id="ARBA00023186"/>
    </source>
</evidence>
<evidence type="ECO:0000256" key="5">
    <source>
        <dbReference type="ARBA" id="ARBA00023136"/>
    </source>
</evidence>
<comment type="subcellular location">
    <subcellularLocation>
        <location evidence="1">Cell membrane</location>
        <topology evidence="1">Single-pass type II membrane protein</topology>
    </subcellularLocation>
</comment>
<keyword evidence="5 9" id="KW-0472">Membrane</keyword>
<dbReference type="SUPFAM" id="SSF48452">
    <property type="entry name" value="TPR-like"/>
    <property type="match status" value="1"/>
</dbReference>
<evidence type="ECO:0000259" key="10">
    <source>
        <dbReference type="Pfam" id="PF09976"/>
    </source>
</evidence>
<dbReference type="InterPro" id="IPR018704">
    <property type="entry name" value="SecYEG/CpoB_TPR"/>
</dbReference>
<dbReference type="RefSeq" id="WP_090656195.1">
    <property type="nucleotide sequence ID" value="NZ_CP015031.1"/>
</dbReference>
<evidence type="ECO:0000256" key="9">
    <source>
        <dbReference type="SAM" id="Phobius"/>
    </source>
</evidence>
<dbReference type="Gene3D" id="1.25.40.10">
    <property type="entry name" value="Tetratricopeptide repeat domain"/>
    <property type="match status" value="1"/>
</dbReference>
<evidence type="ECO:0000256" key="4">
    <source>
        <dbReference type="ARBA" id="ARBA00022989"/>
    </source>
</evidence>
<feature type="domain" description="Ancillary SecYEG translocon subunit/Cell division coordinator CpoB TPR" evidence="10">
    <location>
        <begin position="15"/>
        <end position="204"/>
    </location>
</feature>
<name>A0A1G5DTW4_9PAST</name>
<keyword evidence="2" id="KW-1003">Cell membrane</keyword>
<keyword evidence="6" id="KW-0143">Chaperone</keyword>
<protein>
    <recommendedName>
        <fullName evidence="8">Ancillary SecYEG translocon subunit</fullName>
    </recommendedName>
</protein>
<evidence type="ECO:0000256" key="1">
    <source>
        <dbReference type="ARBA" id="ARBA00004401"/>
    </source>
</evidence>
<keyword evidence="4 9" id="KW-1133">Transmembrane helix</keyword>
<proteinExistence type="inferred from homology"/>
<evidence type="ECO:0000256" key="8">
    <source>
        <dbReference type="ARBA" id="ARBA00024235"/>
    </source>
</evidence>
<evidence type="ECO:0000313" key="12">
    <source>
        <dbReference type="Proteomes" id="UP000199588"/>
    </source>
</evidence>
<evidence type="ECO:0000313" key="11">
    <source>
        <dbReference type="EMBL" id="SCY18027.1"/>
    </source>
</evidence>
<reference evidence="11 12" key="1">
    <citation type="submission" date="2016-10" db="EMBL/GenBank/DDBJ databases">
        <authorList>
            <person name="Varghese N."/>
            <person name="Submissions S."/>
        </authorList>
    </citation>
    <scope>NUCLEOTIDE SEQUENCE [LARGE SCALE GENOMIC DNA]</scope>
    <source>
        <strain evidence="11 12">DSM 22022</strain>
    </source>
</reference>
<organism evidence="11 12">
    <name type="scientific">Basfia succiniciproducens</name>
    <dbReference type="NCBI Taxonomy" id="653940"/>
    <lineage>
        <taxon>Bacteria</taxon>
        <taxon>Pseudomonadati</taxon>
        <taxon>Pseudomonadota</taxon>
        <taxon>Gammaproteobacteria</taxon>
        <taxon>Pasteurellales</taxon>
        <taxon>Pasteurellaceae</taxon>
        <taxon>Basfia</taxon>
    </lineage>
</organism>
<dbReference type="PANTHER" id="PTHR38035:SF1">
    <property type="entry name" value="ANCILLARY SECYEG TRANSLOCON SUBUNIT"/>
    <property type="match status" value="1"/>
</dbReference>
<dbReference type="InterPro" id="IPR026039">
    <property type="entry name" value="YfgM"/>
</dbReference>
<gene>
    <name evidence="11" type="ORF">SAMN02910354_01752</name>
</gene>
<keyword evidence="3 9" id="KW-0812">Transmembrane</keyword>
<keyword evidence="12" id="KW-1185">Reference proteome</keyword>
<comment type="similarity">
    <text evidence="7">Belongs to the YfgM family.</text>
</comment>
<evidence type="ECO:0000256" key="2">
    <source>
        <dbReference type="ARBA" id="ARBA00022475"/>
    </source>
</evidence>